<dbReference type="Gramene" id="TraesSYM1A03G00038080.1">
    <property type="protein sequence ID" value="TraesSYM1A03G00038080.1"/>
    <property type="gene ID" value="TraesSYM1A03G00038080"/>
</dbReference>
<dbReference type="Gramene" id="TraesMAC1A03G00037370.1">
    <property type="protein sequence ID" value="TraesMAC1A03G00037370.1"/>
    <property type="gene ID" value="TraesMAC1A03G00037370"/>
</dbReference>
<dbReference type="InterPro" id="IPR032191">
    <property type="entry name" value="CNOT1_CAF1_bind"/>
</dbReference>
<dbReference type="Gene3D" id="1.25.40.180">
    <property type="match status" value="1"/>
</dbReference>
<keyword evidence="3" id="KW-1185">Reference proteome</keyword>
<dbReference type="Gramene" id="TraesLAC1A03G00038530.1">
    <property type="protein sequence ID" value="TraesLAC1A03G00038530.1"/>
    <property type="gene ID" value="TraesLAC1A03G00038530"/>
</dbReference>
<dbReference type="KEGG" id="taes:123102126"/>
<dbReference type="EnsemblPlants" id="TraesCS1A02G098900.1">
    <property type="protein sequence ID" value="TraesCS1A02G098900.1"/>
    <property type="gene ID" value="TraesCS1A02G098900"/>
</dbReference>
<dbReference type="InterPro" id="IPR040398">
    <property type="entry name" value="Not1"/>
</dbReference>
<reference evidence="2" key="2">
    <citation type="submission" date="2018-10" db="UniProtKB">
        <authorList>
            <consortium name="EnsemblPlants"/>
        </authorList>
    </citation>
    <scope>IDENTIFICATION</scope>
</reference>
<protein>
    <recommendedName>
        <fullName evidence="1">CCR4-NOT transcription complex subunit 1 CAF1-binding domain-containing protein</fullName>
    </recommendedName>
</protein>
<name>A0A3B5XVX8_WHEAT</name>
<evidence type="ECO:0000313" key="2">
    <source>
        <dbReference type="EnsemblPlants" id="TraesCS1A02G098900.1"/>
    </source>
</evidence>
<dbReference type="Gramene" id="TraesROB_scaffold_104708_01G000200.1">
    <property type="protein sequence ID" value="TraesROB_scaffold_104708_01G000200.1"/>
    <property type="gene ID" value="TraesROB_scaffold_104708_01G000200"/>
</dbReference>
<dbReference type="Gramene" id="TraesNOR1A03G00037010.1">
    <property type="protein sequence ID" value="TraesNOR1A03G00037010.1"/>
    <property type="gene ID" value="TraesNOR1A03G00037010"/>
</dbReference>
<reference evidence="2" key="1">
    <citation type="submission" date="2018-08" db="EMBL/GenBank/DDBJ databases">
        <authorList>
            <person name="Rossello M."/>
        </authorList>
    </citation>
    <scope>NUCLEOTIDE SEQUENCE [LARGE SCALE GENOMIC DNA]</scope>
    <source>
        <strain evidence="2">cv. Chinese Spring</strain>
    </source>
</reference>
<dbReference type="Pfam" id="PF16415">
    <property type="entry name" value="CNOT1_CAF1_bind"/>
    <property type="match status" value="1"/>
</dbReference>
<dbReference type="STRING" id="4565.A0A3B5XVX8"/>
<dbReference type="GO" id="GO:0017148">
    <property type="term" value="P:negative regulation of translation"/>
    <property type="evidence" value="ECO:0007669"/>
    <property type="project" value="InterPro"/>
</dbReference>
<dbReference type="Gramene" id="TraesJAG1A03G00037050.1">
    <property type="protein sequence ID" value="TraesJAG1A03G00037050.1"/>
    <property type="gene ID" value="TraesJAG1A03G00037050"/>
</dbReference>
<accession>A0A3B5XVX8</accession>
<dbReference type="Gramene" id="TraesCS1A02G098900.1">
    <property type="protein sequence ID" value="TraesCS1A02G098900.1"/>
    <property type="gene ID" value="TraesCS1A02G098900"/>
</dbReference>
<dbReference type="Gramene" id="TraesCAD_scaffold_127652_01G000100.1">
    <property type="protein sequence ID" value="TraesCAD_scaffold_127652_01G000100.1"/>
    <property type="gene ID" value="TraesCAD_scaffold_127652_01G000100"/>
</dbReference>
<dbReference type="Gramene" id="TraesCS1A03G0240200.1">
    <property type="protein sequence ID" value="TraesCS1A03G0240200.1.CDS"/>
    <property type="gene ID" value="TraesCS1A03G0240200"/>
</dbReference>
<evidence type="ECO:0000259" key="1">
    <source>
        <dbReference type="Pfam" id="PF16415"/>
    </source>
</evidence>
<gene>
    <name evidence="2" type="primary">LOC123102126</name>
</gene>
<dbReference type="Gramene" id="TraesSTA1A03G00036040.2">
    <property type="protein sequence ID" value="TraesSTA1A03G00036040.2"/>
    <property type="gene ID" value="TraesSTA1A03G00036040"/>
</dbReference>
<proteinExistence type="predicted"/>
<sequence length="546" mass="63434">MSLHIRTHLAAADERVTPVKIPPYEIRTKIFFMIYSMSIDNIEANGFKFYQVLMEQYYPWFAQYMVMQRVCIDPNFHDICLMFLHKVNSPVLDMEILKATYANCKILLRSDITKSCSGERTLLKNIGIWFGKFAIQWNQDPSTYVDGLIPLIVKAYQKGLMLAVVQFISKILEPCQPTISVGTMEILSLLAEIYTKPDLQLSLEYNIEVLFKNFGVDAEHTKTNYLLKDVKLEVAGNQEFAVKDVVHVPTWLCPTFLDQEGEASMPLTQYITSLKPIMHTVKLVGEMRNHWFYWVVAEKAKSLMASIIRALHDLHEVNICPVQFYASNIVVTYYGRVKIRAACFKKTVPMMRKNYEDVSNIIMDTLFVDYKLTIIPKDVVHLLSLMKSPIATGMKYVIGTHASLIPLGNRFQFYLDMCDHITSVVDPELRSNIHEALDDPYGENWSVLLKYNVLLKESFYRSGSSYNTKKGAIEFMRFYRNTLAHRMDKWKKPLQNVGDFRTLIYTKEDIEMILLVTYPMILPRMQEELQNHKRLKDLNLHNLNFK</sequence>
<dbReference type="Gramene" id="TraesSTA1A03G00036040.1">
    <property type="protein sequence ID" value="TraesSTA1A03G00036040.1"/>
    <property type="gene ID" value="TraesSTA1A03G00036040"/>
</dbReference>
<dbReference type="Gramene" id="TraesJUL1A03G00038140.1">
    <property type="protein sequence ID" value="TraesJUL1A03G00038140.1"/>
    <property type="gene ID" value="TraesJUL1A03G00038140"/>
</dbReference>
<dbReference type="Gramene" id="TraesARI1A03G00037520.1">
    <property type="protein sequence ID" value="TraesARI1A03G00037520.1"/>
    <property type="gene ID" value="TraesARI1A03G00037520"/>
</dbReference>
<dbReference type="AlphaFoldDB" id="A0A3B5XVX8"/>
<dbReference type="RefSeq" id="XP_044379377.1">
    <property type="nucleotide sequence ID" value="XM_044523442.1"/>
</dbReference>
<dbReference type="Gramene" id="TraesCLE_scaffold_031015_01G000100.1">
    <property type="protein sequence ID" value="TraesCLE_scaffold_031015_01G000100.1"/>
    <property type="gene ID" value="TraesCLE_scaffold_031015_01G000100"/>
</dbReference>
<dbReference type="PANTHER" id="PTHR13162">
    <property type="entry name" value="CCR4-NOT TRANSCRIPTION COMPLEX"/>
    <property type="match status" value="1"/>
</dbReference>
<dbReference type="Proteomes" id="UP000019116">
    <property type="component" value="Chromosome 1A"/>
</dbReference>
<dbReference type="PaxDb" id="4565-Traes_1AS_C8EDD0784.1"/>
<dbReference type="OrthoDB" id="695359at2759"/>
<dbReference type="Gramene" id="TraesLDM1A03G00037680.1">
    <property type="protein sequence ID" value="TraesLDM1A03G00037680.1"/>
    <property type="gene ID" value="TraesLDM1A03G00037680"/>
</dbReference>
<dbReference type="PANTHER" id="PTHR13162:SF8">
    <property type="entry name" value="CCR4-NOT TRANSCRIPTION COMPLEX SUBUNIT 1"/>
    <property type="match status" value="1"/>
</dbReference>
<feature type="domain" description="CCR4-NOT transcription complex subunit 1 CAF1-binding" evidence="1">
    <location>
        <begin position="20"/>
        <end position="230"/>
    </location>
</feature>
<evidence type="ECO:0000313" key="3">
    <source>
        <dbReference type="Proteomes" id="UP000019116"/>
    </source>
</evidence>
<dbReference type="GO" id="GO:0030015">
    <property type="term" value="C:CCR4-NOT core complex"/>
    <property type="evidence" value="ECO:0007669"/>
    <property type="project" value="InterPro"/>
</dbReference>
<dbReference type="Gramene" id="TraesWEE_scaffold_102407_01G000200.1">
    <property type="protein sequence ID" value="TraesWEE_scaffold_102407_01G000200.1"/>
    <property type="gene ID" value="TraesWEE_scaffold_102407_01G000200"/>
</dbReference>
<organism evidence="2">
    <name type="scientific">Triticum aestivum</name>
    <name type="common">Wheat</name>
    <dbReference type="NCBI Taxonomy" id="4565"/>
    <lineage>
        <taxon>Eukaryota</taxon>
        <taxon>Viridiplantae</taxon>
        <taxon>Streptophyta</taxon>
        <taxon>Embryophyta</taxon>
        <taxon>Tracheophyta</taxon>
        <taxon>Spermatophyta</taxon>
        <taxon>Magnoliopsida</taxon>
        <taxon>Liliopsida</taxon>
        <taxon>Poales</taxon>
        <taxon>Poaceae</taxon>
        <taxon>BOP clade</taxon>
        <taxon>Pooideae</taxon>
        <taxon>Triticodae</taxon>
        <taxon>Triticeae</taxon>
        <taxon>Triticinae</taxon>
        <taxon>Triticum</taxon>
    </lineage>
</organism>
<dbReference type="GeneID" id="123102126"/>
<dbReference type="SMR" id="A0A3B5XVX8"/>